<gene>
    <name evidence="1" type="ORF">OCK74_18875</name>
</gene>
<sequence>MNATIALMKKAVPKRIVLFLLAGFICLSTTAAVLFANADLSGEWKLNEQKSELGQFGGRMAARKLKVSSQADAISIERTSVTQNGEERTTSEKLTFDGKETETTVFGNNKKKSTAKWSDDGQTLNINSVMVFDRNGEQMEIKVAEAWKLTENGQVLSVESTSTSSRGTNTLKLVYEKAK</sequence>
<evidence type="ECO:0000313" key="1">
    <source>
        <dbReference type="EMBL" id="MCU7551192.1"/>
    </source>
</evidence>
<keyword evidence="2" id="KW-1185">Reference proteome</keyword>
<comment type="caution">
    <text evidence="1">The sequence shown here is derived from an EMBL/GenBank/DDBJ whole genome shotgun (WGS) entry which is preliminary data.</text>
</comment>
<protein>
    <submittedName>
        <fullName evidence="1">Uncharacterized protein</fullName>
    </submittedName>
</protein>
<accession>A0A9X2XYV9</accession>
<dbReference type="Proteomes" id="UP001155483">
    <property type="component" value="Unassembled WGS sequence"/>
</dbReference>
<dbReference type="RefSeq" id="WP_279298631.1">
    <property type="nucleotide sequence ID" value="NZ_JAOTIF010000018.1"/>
</dbReference>
<dbReference type="EMBL" id="JAOTIF010000018">
    <property type="protein sequence ID" value="MCU7551192.1"/>
    <property type="molecule type" value="Genomic_DNA"/>
</dbReference>
<reference evidence="1" key="1">
    <citation type="submission" date="2022-09" db="EMBL/GenBank/DDBJ databases">
        <authorList>
            <person name="Yuan C."/>
            <person name="Ke Z."/>
        </authorList>
    </citation>
    <scope>NUCLEOTIDE SEQUENCE</scope>
    <source>
        <strain evidence="1">LB-8</strain>
    </source>
</reference>
<organism evidence="1 2">
    <name type="scientific">Paraflavisolibacter caeni</name>
    <dbReference type="NCBI Taxonomy" id="2982496"/>
    <lineage>
        <taxon>Bacteria</taxon>
        <taxon>Pseudomonadati</taxon>
        <taxon>Bacteroidota</taxon>
        <taxon>Chitinophagia</taxon>
        <taxon>Chitinophagales</taxon>
        <taxon>Chitinophagaceae</taxon>
        <taxon>Paraflavisolibacter</taxon>
    </lineage>
</organism>
<reference evidence="1" key="2">
    <citation type="submission" date="2023-04" db="EMBL/GenBank/DDBJ databases">
        <title>Paracnuella aquatica gen. nov., sp. nov., a member of the family Chitinophagaceae isolated from a hot spring.</title>
        <authorList>
            <person name="Wang C."/>
        </authorList>
    </citation>
    <scope>NUCLEOTIDE SEQUENCE</scope>
    <source>
        <strain evidence="1">LB-8</strain>
    </source>
</reference>
<dbReference type="AlphaFoldDB" id="A0A9X2XYV9"/>
<proteinExistence type="predicted"/>
<evidence type="ECO:0000313" key="2">
    <source>
        <dbReference type="Proteomes" id="UP001155483"/>
    </source>
</evidence>
<name>A0A9X2XYV9_9BACT</name>